<protein>
    <recommendedName>
        <fullName evidence="3">T9SS type A sorting domain-containing protein</fullName>
    </recommendedName>
</protein>
<dbReference type="EMBL" id="CP045997">
    <property type="protein sequence ID" value="QHV98655.1"/>
    <property type="molecule type" value="Genomic_DNA"/>
</dbReference>
<dbReference type="InterPro" id="IPR013783">
    <property type="entry name" value="Ig-like_fold"/>
</dbReference>
<evidence type="ECO:0000313" key="2">
    <source>
        <dbReference type="Proteomes" id="UP000464577"/>
    </source>
</evidence>
<dbReference type="Gene3D" id="2.60.40.10">
    <property type="entry name" value="Immunoglobulins"/>
    <property type="match status" value="1"/>
</dbReference>
<dbReference type="RefSeq" id="WP_198424750.1">
    <property type="nucleotide sequence ID" value="NZ_CP045997.1"/>
</dbReference>
<dbReference type="AlphaFoldDB" id="A0A6P1W0U6"/>
<proteinExistence type="predicted"/>
<dbReference type="Proteomes" id="UP000464577">
    <property type="component" value="Chromosome"/>
</dbReference>
<accession>A0A6P1W0U6</accession>
<sequence length="186" mass="20625">MINAQILPVSLVSFTAKPQGDHVQISWETVQERNADCFEVQRSYDLGEFTTVGRIAAKGATDQHHYYGFTDQRPLDGANYYRLTQIDTDGQALHSKIVAVVMDEVTPSMEVLGNPIDGQMIRVAMRNMAKATFHLTSLAGHELPLASDTQSDGSMLLKPAQPLTQGIYLLRAELNGRQLIQKIVVR</sequence>
<name>A0A6P1W0U6_9BACT</name>
<dbReference type="KEGG" id="senf:GJR95_28220"/>
<evidence type="ECO:0008006" key="3">
    <source>
        <dbReference type="Google" id="ProtNLM"/>
    </source>
</evidence>
<gene>
    <name evidence="1" type="ORF">GJR95_28220</name>
</gene>
<keyword evidence="2" id="KW-1185">Reference proteome</keyword>
<reference evidence="1 2" key="1">
    <citation type="submission" date="2019-11" db="EMBL/GenBank/DDBJ databases">
        <title>Spirosoma endbachense sp. nov., isolated from a natural salt meadow.</title>
        <authorList>
            <person name="Rojas J."/>
            <person name="Ambika Manirajan B."/>
            <person name="Ratering S."/>
            <person name="Suarez C."/>
            <person name="Geissler-Plaum R."/>
            <person name="Schnell S."/>
        </authorList>
    </citation>
    <scope>NUCLEOTIDE SEQUENCE [LARGE SCALE GENOMIC DNA]</scope>
    <source>
        <strain evidence="1 2">I-24</strain>
    </source>
</reference>
<evidence type="ECO:0000313" key="1">
    <source>
        <dbReference type="EMBL" id="QHV98655.1"/>
    </source>
</evidence>
<organism evidence="1 2">
    <name type="scientific">Spirosoma endbachense</name>
    <dbReference type="NCBI Taxonomy" id="2666025"/>
    <lineage>
        <taxon>Bacteria</taxon>
        <taxon>Pseudomonadati</taxon>
        <taxon>Bacteroidota</taxon>
        <taxon>Cytophagia</taxon>
        <taxon>Cytophagales</taxon>
        <taxon>Cytophagaceae</taxon>
        <taxon>Spirosoma</taxon>
    </lineage>
</organism>